<dbReference type="GO" id="GO:0008757">
    <property type="term" value="F:S-adenosylmethionine-dependent methyltransferase activity"/>
    <property type="evidence" value="ECO:0007669"/>
    <property type="project" value="InterPro"/>
</dbReference>
<dbReference type="Gene3D" id="3.40.50.150">
    <property type="entry name" value="Vaccinia Virus protein VP39"/>
    <property type="match status" value="1"/>
</dbReference>
<dbReference type="Proteomes" id="UP000052943">
    <property type="component" value="Unassembled WGS sequence"/>
</dbReference>
<dbReference type="STRING" id="4790.A0A0W8DVN4"/>
<dbReference type="InterPro" id="IPR029063">
    <property type="entry name" value="SAM-dependent_MTases_sf"/>
</dbReference>
<dbReference type="InterPro" id="IPR013216">
    <property type="entry name" value="Methyltransf_11"/>
</dbReference>
<dbReference type="EMBL" id="LNFO01000716">
    <property type="protein sequence ID" value="KUG00305.1"/>
    <property type="molecule type" value="Genomic_DNA"/>
</dbReference>
<dbReference type="PANTHER" id="PTHR13069">
    <property type="entry name" value="ALKYLATED DNA REPAIR PROTEIN ALKB HOMOLOG 8"/>
    <property type="match status" value="1"/>
</dbReference>
<dbReference type="GO" id="GO:0005634">
    <property type="term" value="C:nucleus"/>
    <property type="evidence" value="ECO:0007669"/>
    <property type="project" value="TreeGrafter"/>
</dbReference>
<sequence length="652" mass="73312">MLAVFESSVKQLIEYHATRREVVQLLKGKKEAEQSRSEAARRINALEMQKMRQSLGVRESISDLSKSLHVLDERMQAESKSLEELERLKKLRLRAEQKLKGLRKQEAKADFLDSEAQQELQDLEELIVDLDSHIAFQDAELRAARNDLLAMKHRSDSTDAKSPLGGLASGLVQHLGLGSTDAAGAAASVMGKCLDEVARLRMRVSEMGIEVQELQGLLNERDEALSQLESGLAVARDEFDRRLAAHQQASAEAMEQLKKMQPKVLVPSNNNEDGETSDAHKDEEWQKLIVRCQKKDEYIADLEKHLVFYKSKAKQMQAQLQQLIRSSSEQQRRTDDGSSDVERERQLERRIQQLEDANDSLMKDLATAKVYLRASQSRGSVVRTSGERNGAKVVRISRTISNSMVSVTAAASSCSPLAPTELEREHVHKVYDLIAPHFSHTRHHPWPQVTEFLDKLESGALVADVGCGNGKYLRVNPSLCMIGADRSIPLMHAGAPSGSNLLGCDALKVPLRTGAFDAALSIAVLHHISTEERRVALISELARLVRVGGEVLIVAWAFEQDERSKRRFETQDVMVEWKLQQKYAKEEEKEHNATGSHGKVDHEKRWVVYERYCHVYRSGELEALAAQVPGLEVISVEYSRSNWCLRLKRLAM</sequence>
<evidence type="ECO:0000259" key="5">
    <source>
        <dbReference type="Pfam" id="PF08241"/>
    </source>
</evidence>
<keyword evidence="1" id="KW-0489">Methyltransferase</keyword>
<dbReference type="GO" id="GO:0030488">
    <property type="term" value="P:tRNA methylation"/>
    <property type="evidence" value="ECO:0007669"/>
    <property type="project" value="TreeGrafter"/>
</dbReference>
<dbReference type="OrthoDB" id="271595at2759"/>
<comment type="caution">
    <text evidence="6">The sequence shown here is derived from an EMBL/GenBank/DDBJ whole genome shotgun (WGS) entry which is preliminary data.</text>
</comment>
<dbReference type="GO" id="GO:0106335">
    <property type="term" value="F:tRNA (5-carboxymethyluridine(34)-5-O)-methyltransferase activity"/>
    <property type="evidence" value="ECO:0007669"/>
    <property type="project" value="TreeGrafter"/>
</dbReference>
<organism evidence="6 7">
    <name type="scientific">Phytophthora nicotianae</name>
    <name type="common">Potato buckeye rot agent</name>
    <name type="synonym">Phytophthora parasitica</name>
    <dbReference type="NCBI Taxonomy" id="4792"/>
    <lineage>
        <taxon>Eukaryota</taxon>
        <taxon>Sar</taxon>
        <taxon>Stramenopiles</taxon>
        <taxon>Oomycota</taxon>
        <taxon>Peronosporomycetes</taxon>
        <taxon>Peronosporales</taxon>
        <taxon>Peronosporaceae</taxon>
        <taxon>Phytophthora</taxon>
    </lineage>
</organism>
<feature type="coiled-coil region" evidence="3">
    <location>
        <begin position="29"/>
        <end position="133"/>
    </location>
</feature>
<dbReference type="Pfam" id="PF08241">
    <property type="entry name" value="Methyltransf_11"/>
    <property type="match status" value="1"/>
</dbReference>
<keyword evidence="2" id="KW-0808">Transferase</keyword>
<dbReference type="InterPro" id="IPR051422">
    <property type="entry name" value="AlkB_tRNA_MeTrf/Diox"/>
</dbReference>
<name>A0A0W8DVN4_PHYNI</name>
<dbReference type="GO" id="GO:0000049">
    <property type="term" value="F:tRNA binding"/>
    <property type="evidence" value="ECO:0007669"/>
    <property type="project" value="TreeGrafter"/>
</dbReference>
<evidence type="ECO:0000256" key="3">
    <source>
        <dbReference type="SAM" id="Coils"/>
    </source>
</evidence>
<evidence type="ECO:0000256" key="4">
    <source>
        <dbReference type="SAM" id="MobiDB-lite"/>
    </source>
</evidence>
<dbReference type="GO" id="GO:0005737">
    <property type="term" value="C:cytoplasm"/>
    <property type="evidence" value="ECO:0007669"/>
    <property type="project" value="TreeGrafter"/>
</dbReference>
<dbReference type="PANTHER" id="PTHR13069:SF21">
    <property type="entry name" value="ALKYLATED DNA REPAIR PROTEIN ALKB HOMOLOG 8"/>
    <property type="match status" value="1"/>
</dbReference>
<evidence type="ECO:0000313" key="6">
    <source>
        <dbReference type="EMBL" id="KUG00305.1"/>
    </source>
</evidence>
<dbReference type="GO" id="GO:0002098">
    <property type="term" value="P:tRNA wobble uridine modification"/>
    <property type="evidence" value="ECO:0007669"/>
    <property type="project" value="TreeGrafter"/>
</dbReference>
<keyword evidence="3" id="KW-0175">Coiled coil</keyword>
<dbReference type="CDD" id="cd02440">
    <property type="entry name" value="AdoMet_MTases"/>
    <property type="match status" value="1"/>
</dbReference>
<feature type="region of interest" description="Disordered" evidence="4">
    <location>
        <begin position="320"/>
        <end position="345"/>
    </location>
</feature>
<dbReference type="SUPFAM" id="SSF53335">
    <property type="entry name" value="S-adenosyl-L-methionine-dependent methyltransferases"/>
    <property type="match status" value="1"/>
</dbReference>
<evidence type="ECO:0000256" key="1">
    <source>
        <dbReference type="ARBA" id="ARBA00022603"/>
    </source>
</evidence>
<gene>
    <name evidence="6" type="ORF">AM587_10005045</name>
</gene>
<feature type="domain" description="Methyltransferase type 11" evidence="5">
    <location>
        <begin position="464"/>
        <end position="553"/>
    </location>
</feature>
<accession>A0A0W8DVN4</accession>
<reference evidence="6 7" key="1">
    <citation type="submission" date="2015-11" db="EMBL/GenBank/DDBJ databases">
        <title>Genomes and virulence difference between two physiological races of Phytophthora nicotianae.</title>
        <authorList>
            <person name="Liu H."/>
            <person name="Ma X."/>
            <person name="Yu H."/>
            <person name="Fang D."/>
            <person name="Li Y."/>
            <person name="Wang X."/>
            <person name="Wang W."/>
            <person name="Dong Y."/>
            <person name="Xiao B."/>
        </authorList>
    </citation>
    <scope>NUCLEOTIDE SEQUENCE [LARGE SCALE GENOMIC DNA]</scope>
    <source>
        <strain evidence="7">race 0</strain>
    </source>
</reference>
<proteinExistence type="predicted"/>
<evidence type="ECO:0000313" key="7">
    <source>
        <dbReference type="Proteomes" id="UP000052943"/>
    </source>
</evidence>
<protein>
    <submittedName>
        <fullName evidence="6">Alkylated DNA repair protein alkB 8</fullName>
    </submittedName>
</protein>
<evidence type="ECO:0000256" key="2">
    <source>
        <dbReference type="ARBA" id="ARBA00022679"/>
    </source>
</evidence>
<dbReference type="AlphaFoldDB" id="A0A0W8DVN4"/>
<feature type="compositionally biased region" description="Basic and acidic residues" evidence="4">
    <location>
        <begin position="330"/>
        <end position="345"/>
    </location>
</feature>